<reference evidence="10 11" key="1">
    <citation type="submission" date="2016-10" db="EMBL/GenBank/DDBJ databases">
        <authorList>
            <person name="de Groot N.N."/>
        </authorList>
    </citation>
    <scope>NUCLEOTIDE SEQUENCE [LARGE SCALE GENOMIC DNA]</scope>
    <source>
        <strain evidence="10 11">MP1X4</strain>
    </source>
</reference>
<evidence type="ECO:0000313" key="11">
    <source>
        <dbReference type="Proteomes" id="UP000199679"/>
    </source>
</evidence>
<feature type="repeat" description="TPR" evidence="7">
    <location>
        <begin position="177"/>
        <end position="210"/>
    </location>
</feature>
<sequence>MSALNNNLFTKLKFSFTLTFLLFYLTGFAAFSNGSIDSIKGLLPHSLNNNTNADTATINRLNKLAEDYFHTNPDSTYYYAKKSIALAKKINYSAGLARGLLQTGHVSYFNGKTAEARQDFDEATTIFKNLRDYKGLSACYISYGRMYTLLANYNLALNYLNLATKANKHINNEEGLADTYKNIGIVYYAMGQLPNALDFYYKALFIAVKNHSTILSGEIYNDIGVVLQNMGVYPNALEYYKKALNIIQNENDLQGVSTMNENIGEVLLAQTSYDNAIVYLKKGLAITKKQNDIDGLSSVYADLGLCYAHKDQMKLAISYLDTALGLAEKYKFVYNQAYASIGLATAYNMQKDYKNAYKYAMEGQALALKLRNLSVRASAALQLNQTLAGLGQYHQAYVLLNQYIDLKNQLKDNESIQKLTSYNYELNFVTKQRQLEQQQRVHELLFQQKIHNQRLLNTIFLIIILAMIATSVVYYRQKQKQKRINAMLQDRNKEVLQQKASIDEQAHKLNELNILKDRLISVLAHDLRAPLSTLRGLFSLLQDNTISHRELVEMIPNVLKNLEYTSDFLDTLLFWMNSQMENFESSVKSFSIKEIVAYEIEHYQEQAALKGIKLIDHVPHYLMATADPNSIRIVIRNLITNAIKFSKKNDTVEIYASPDNEQNILIRIKDTGIGIPPKQLAKLFKSKIDSKTGTNNESGTGMGLMFCKDLVEKCNGHIWVTTEQNVGTEFSFTVPASLA</sequence>
<keyword evidence="4" id="KW-0808">Transferase</keyword>
<evidence type="ECO:0000256" key="6">
    <source>
        <dbReference type="ARBA" id="ARBA00023012"/>
    </source>
</evidence>
<dbReference type="InterPro" id="IPR003594">
    <property type="entry name" value="HATPase_dom"/>
</dbReference>
<dbReference type="InterPro" id="IPR003661">
    <property type="entry name" value="HisK_dim/P_dom"/>
</dbReference>
<dbReference type="OrthoDB" id="9810447at2"/>
<dbReference type="SUPFAM" id="SSF47384">
    <property type="entry name" value="Homodimeric domain of signal transducing histidine kinase"/>
    <property type="match status" value="1"/>
</dbReference>
<evidence type="ECO:0000256" key="5">
    <source>
        <dbReference type="ARBA" id="ARBA00022777"/>
    </source>
</evidence>
<keyword evidence="3" id="KW-0597">Phosphoprotein</keyword>
<dbReference type="InterPro" id="IPR050736">
    <property type="entry name" value="Sensor_HK_Regulatory"/>
</dbReference>
<dbReference type="Proteomes" id="UP000199679">
    <property type="component" value="Chromosome I"/>
</dbReference>
<feature type="repeat" description="TPR" evidence="7">
    <location>
        <begin position="297"/>
        <end position="330"/>
    </location>
</feature>
<dbReference type="SUPFAM" id="SSF48452">
    <property type="entry name" value="TPR-like"/>
    <property type="match status" value="2"/>
</dbReference>
<name>A0A1H1YG88_MUCMA</name>
<dbReference type="PROSITE" id="PS50109">
    <property type="entry name" value="HIS_KIN"/>
    <property type="match status" value="1"/>
</dbReference>
<dbReference type="AlphaFoldDB" id="A0A1H1YG88"/>
<dbReference type="SMART" id="SM00388">
    <property type="entry name" value="HisKA"/>
    <property type="match status" value="1"/>
</dbReference>
<evidence type="ECO:0000256" key="4">
    <source>
        <dbReference type="ARBA" id="ARBA00022679"/>
    </source>
</evidence>
<feature type="repeat" description="TPR" evidence="7">
    <location>
        <begin position="217"/>
        <end position="250"/>
    </location>
</feature>
<dbReference type="Gene3D" id="1.10.287.130">
    <property type="match status" value="1"/>
</dbReference>
<dbReference type="InterPro" id="IPR019734">
    <property type="entry name" value="TPR_rpt"/>
</dbReference>
<dbReference type="EC" id="2.7.13.3" evidence="2"/>
<dbReference type="Pfam" id="PF00512">
    <property type="entry name" value="HisKA"/>
    <property type="match status" value="1"/>
</dbReference>
<gene>
    <name evidence="10" type="ORF">SAMN05216490_2719</name>
</gene>
<keyword evidence="8" id="KW-0472">Membrane</keyword>
<dbReference type="GO" id="GO:0000155">
    <property type="term" value="F:phosphorelay sensor kinase activity"/>
    <property type="evidence" value="ECO:0007669"/>
    <property type="project" value="InterPro"/>
</dbReference>
<dbReference type="SUPFAM" id="SSF55874">
    <property type="entry name" value="ATPase domain of HSP90 chaperone/DNA topoisomerase II/histidine kinase"/>
    <property type="match status" value="1"/>
</dbReference>
<dbReference type="PANTHER" id="PTHR43711">
    <property type="entry name" value="TWO-COMPONENT HISTIDINE KINASE"/>
    <property type="match status" value="1"/>
</dbReference>
<protein>
    <recommendedName>
        <fullName evidence="2">histidine kinase</fullName>
        <ecNumber evidence="2">2.7.13.3</ecNumber>
    </recommendedName>
</protein>
<dbReference type="STRING" id="652787.SAMN05216490_2719"/>
<evidence type="ECO:0000256" key="8">
    <source>
        <dbReference type="SAM" id="Phobius"/>
    </source>
</evidence>
<dbReference type="Gene3D" id="1.25.40.10">
    <property type="entry name" value="Tetratricopeptide repeat domain"/>
    <property type="match status" value="3"/>
</dbReference>
<comment type="catalytic activity">
    <reaction evidence="1">
        <text>ATP + protein L-histidine = ADP + protein N-phospho-L-histidine.</text>
        <dbReference type="EC" id="2.7.13.3"/>
    </reaction>
</comment>
<evidence type="ECO:0000256" key="3">
    <source>
        <dbReference type="ARBA" id="ARBA00022553"/>
    </source>
</evidence>
<dbReference type="InterPro" id="IPR036097">
    <property type="entry name" value="HisK_dim/P_sf"/>
</dbReference>
<dbReference type="Pfam" id="PF02518">
    <property type="entry name" value="HATPase_c"/>
    <property type="match status" value="1"/>
</dbReference>
<dbReference type="SMART" id="SM00028">
    <property type="entry name" value="TPR"/>
    <property type="match status" value="7"/>
</dbReference>
<accession>A0A1H1YG88</accession>
<dbReference type="Pfam" id="PF13181">
    <property type="entry name" value="TPR_8"/>
    <property type="match status" value="1"/>
</dbReference>
<evidence type="ECO:0000256" key="2">
    <source>
        <dbReference type="ARBA" id="ARBA00012438"/>
    </source>
</evidence>
<dbReference type="InterPro" id="IPR005467">
    <property type="entry name" value="His_kinase_dom"/>
</dbReference>
<dbReference type="InterPro" id="IPR004358">
    <property type="entry name" value="Sig_transdc_His_kin-like_C"/>
</dbReference>
<dbReference type="Pfam" id="PF13374">
    <property type="entry name" value="TPR_10"/>
    <property type="match status" value="1"/>
</dbReference>
<dbReference type="SMART" id="SM00387">
    <property type="entry name" value="HATPase_c"/>
    <property type="match status" value="1"/>
</dbReference>
<dbReference type="PROSITE" id="PS50005">
    <property type="entry name" value="TPR"/>
    <property type="match status" value="3"/>
</dbReference>
<dbReference type="Gene3D" id="3.30.565.10">
    <property type="entry name" value="Histidine kinase-like ATPase, C-terminal domain"/>
    <property type="match status" value="1"/>
</dbReference>
<evidence type="ECO:0000313" key="10">
    <source>
        <dbReference type="EMBL" id="SDT20036.1"/>
    </source>
</evidence>
<proteinExistence type="predicted"/>
<dbReference type="InterPro" id="IPR011990">
    <property type="entry name" value="TPR-like_helical_dom_sf"/>
</dbReference>
<dbReference type="InterPro" id="IPR036890">
    <property type="entry name" value="HATPase_C_sf"/>
</dbReference>
<organism evidence="10 11">
    <name type="scientific">Mucilaginibacter mallensis</name>
    <dbReference type="NCBI Taxonomy" id="652787"/>
    <lineage>
        <taxon>Bacteria</taxon>
        <taxon>Pseudomonadati</taxon>
        <taxon>Bacteroidota</taxon>
        <taxon>Sphingobacteriia</taxon>
        <taxon>Sphingobacteriales</taxon>
        <taxon>Sphingobacteriaceae</taxon>
        <taxon>Mucilaginibacter</taxon>
    </lineage>
</organism>
<keyword evidence="11" id="KW-1185">Reference proteome</keyword>
<dbReference type="PRINTS" id="PR00344">
    <property type="entry name" value="BCTRLSENSOR"/>
</dbReference>
<evidence type="ECO:0000256" key="1">
    <source>
        <dbReference type="ARBA" id="ARBA00000085"/>
    </source>
</evidence>
<evidence type="ECO:0000256" key="7">
    <source>
        <dbReference type="PROSITE-ProRule" id="PRU00339"/>
    </source>
</evidence>
<keyword evidence="8" id="KW-1133">Transmembrane helix</keyword>
<dbReference type="PANTHER" id="PTHR43711:SF1">
    <property type="entry name" value="HISTIDINE KINASE 1"/>
    <property type="match status" value="1"/>
</dbReference>
<evidence type="ECO:0000259" key="9">
    <source>
        <dbReference type="PROSITE" id="PS50109"/>
    </source>
</evidence>
<keyword evidence="8" id="KW-0812">Transmembrane</keyword>
<feature type="transmembrane region" description="Helical" evidence="8">
    <location>
        <begin position="455"/>
        <end position="475"/>
    </location>
</feature>
<dbReference type="CDD" id="cd00082">
    <property type="entry name" value="HisKA"/>
    <property type="match status" value="1"/>
</dbReference>
<keyword evidence="7" id="KW-0802">TPR repeat</keyword>
<keyword evidence="6" id="KW-0902">Two-component regulatory system</keyword>
<dbReference type="EMBL" id="LT629740">
    <property type="protein sequence ID" value="SDT20036.1"/>
    <property type="molecule type" value="Genomic_DNA"/>
</dbReference>
<dbReference type="Pfam" id="PF13424">
    <property type="entry name" value="TPR_12"/>
    <property type="match status" value="1"/>
</dbReference>
<feature type="domain" description="Histidine kinase" evidence="9">
    <location>
        <begin position="522"/>
        <end position="738"/>
    </location>
</feature>
<keyword evidence="5 10" id="KW-0418">Kinase</keyword>